<sequence>MGEVEDILKDYEVKKEGEAEILMLASNAVFFNPVQVSSRSYLSVVFIIRSGLGIKSALLKLTFRA</sequence>
<organism evidence="1 2">
    <name type="scientific">Aegilops tauschii subsp. strangulata</name>
    <name type="common">Goatgrass</name>
    <dbReference type="NCBI Taxonomy" id="200361"/>
    <lineage>
        <taxon>Eukaryota</taxon>
        <taxon>Viridiplantae</taxon>
        <taxon>Streptophyta</taxon>
        <taxon>Embryophyta</taxon>
        <taxon>Tracheophyta</taxon>
        <taxon>Spermatophyta</taxon>
        <taxon>Magnoliopsida</taxon>
        <taxon>Liliopsida</taxon>
        <taxon>Poales</taxon>
        <taxon>Poaceae</taxon>
        <taxon>BOP clade</taxon>
        <taxon>Pooideae</taxon>
        <taxon>Triticodae</taxon>
        <taxon>Triticeae</taxon>
        <taxon>Triticinae</taxon>
        <taxon>Aegilops</taxon>
    </lineage>
</organism>
<dbReference type="AlphaFoldDB" id="A0A453IEE5"/>
<dbReference type="EnsemblPlants" id="AET4Gv20533800.11">
    <property type="protein sequence ID" value="AET4Gv20533800.11"/>
    <property type="gene ID" value="AET4Gv20533800"/>
</dbReference>
<dbReference type="Proteomes" id="UP000015105">
    <property type="component" value="Chromosome 4D"/>
</dbReference>
<evidence type="ECO:0000313" key="2">
    <source>
        <dbReference type="Proteomes" id="UP000015105"/>
    </source>
</evidence>
<reference evidence="1" key="3">
    <citation type="journal article" date="2017" name="Nature">
        <title>Genome sequence of the progenitor of the wheat D genome Aegilops tauschii.</title>
        <authorList>
            <person name="Luo M.C."/>
            <person name="Gu Y.Q."/>
            <person name="Puiu D."/>
            <person name="Wang H."/>
            <person name="Twardziok S.O."/>
            <person name="Deal K.R."/>
            <person name="Huo N."/>
            <person name="Zhu T."/>
            <person name="Wang L."/>
            <person name="Wang Y."/>
            <person name="McGuire P.E."/>
            <person name="Liu S."/>
            <person name="Long H."/>
            <person name="Ramasamy R.K."/>
            <person name="Rodriguez J.C."/>
            <person name="Van S.L."/>
            <person name="Yuan L."/>
            <person name="Wang Z."/>
            <person name="Xia Z."/>
            <person name="Xiao L."/>
            <person name="Anderson O.D."/>
            <person name="Ouyang S."/>
            <person name="Liang Y."/>
            <person name="Zimin A.V."/>
            <person name="Pertea G."/>
            <person name="Qi P."/>
            <person name="Bennetzen J.L."/>
            <person name="Dai X."/>
            <person name="Dawson M.W."/>
            <person name="Muller H.G."/>
            <person name="Kugler K."/>
            <person name="Rivarola-Duarte L."/>
            <person name="Spannagl M."/>
            <person name="Mayer K.F.X."/>
            <person name="Lu F.H."/>
            <person name="Bevan M.W."/>
            <person name="Leroy P."/>
            <person name="Li P."/>
            <person name="You F.M."/>
            <person name="Sun Q."/>
            <person name="Liu Z."/>
            <person name="Lyons E."/>
            <person name="Wicker T."/>
            <person name="Salzberg S.L."/>
            <person name="Devos K.M."/>
            <person name="Dvorak J."/>
        </authorList>
    </citation>
    <scope>NUCLEOTIDE SEQUENCE [LARGE SCALE GENOMIC DNA]</scope>
    <source>
        <strain evidence="1">cv. AL8/78</strain>
    </source>
</reference>
<reference evidence="1" key="5">
    <citation type="journal article" date="2021" name="G3 (Bethesda)">
        <title>Aegilops tauschii genome assembly Aet v5.0 features greater sequence contiguity and improved annotation.</title>
        <authorList>
            <person name="Wang L."/>
            <person name="Zhu T."/>
            <person name="Rodriguez J.C."/>
            <person name="Deal K.R."/>
            <person name="Dubcovsky J."/>
            <person name="McGuire P.E."/>
            <person name="Lux T."/>
            <person name="Spannagl M."/>
            <person name="Mayer K.F.X."/>
            <person name="Baldrich P."/>
            <person name="Meyers B.C."/>
            <person name="Huo N."/>
            <person name="Gu Y.Q."/>
            <person name="Zhou H."/>
            <person name="Devos K.M."/>
            <person name="Bennetzen J.L."/>
            <person name="Unver T."/>
            <person name="Budak H."/>
            <person name="Gulick P.J."/>
            <person name="Galiba G."/>
            <person name="Kalapos B."/>
            <person name="Nelson D.R."/>
            <person name="Li P."/>
            <person name="You F.M."/>
            <person name="Luo M.C."/>
            <person name="Dvorak J."/>
        </authorList>
    </citation>
    <scope>NUCLEOTIDE SEQUENCE [LARGE SCALE GENOMIC DNA]</scope>
    <source>
        <strain evidence="1">cv. AL8/78</strain>
    </source>
</reference>
<keyword evidence="2" id="KW-1185">Reference proteome</keyword>
<reference evidence="2" key="1">
    <citation type="journal article" date="2014" name="Science">
        <title>Ancient hybridizations among the ancestral genomes of bread wheat.</title>
        <authorList>
            <consortium name="International Wheat Genome Sequencing Consortium,"/>
            <person name="Marcussen T."/>
            <person name="Sandve S.R."/>
            <person name="Heier L."/>
            <person name="Spannagl M."/>
            <person name="Pfeifer M."/>
            <person name="Jakobsen K.S."/>
            <person name="Wulff B.B."/>
            <person name="Steuernagel B."/>
            <person name="Mayer K.F."/>
            <person name="Olsen O.A."/>
        </authorList>
    </citation>
    <scope>NUCLEOTIDE SEQUENCE [LARGE SCALE GENOMIC DNA]</scope>
    <source>
        <strain evidence="2">cv. AL8/78</strain>
    </source>
</reference>
<dbReference type="Gramene" id="AET4Gv20533800.11">
    <property type="protein sequence ID" value="AET4Gv20533800.11"/>
    <property type="gene ID" value="AET4Gv20533800"/>
</dbReference>
<protein>
    <submittedName>
        <fullName evidence="1">Uncharacterized protein</fullName>
    </submittedName>
</protein>
<proteinExistence type="predicted"/>
<evidence type="ECO:0000313" key="1">
    <source>
        <dbReference type="EnsemblPlants" id="AET4Gv20533800.11"/>
    </source>
</evidence>
<name>A0A453IEE5_AEGTS</name>
<accession>A0A453IEE5</accession>
<reference evidence="2" key="2">
    <citation type="journal article" date="2017" name="Nat. Plants">
        <title>The Aegilops tauschii genome reveals multiple impacts of transposons.</title>
        <authorList>
            <person name="Zhao G."/>
            <person name="Zou C."/>
            <person name="Li K."/>
            <person name="Wang K."/>
            <person name="Li T."/>
            <person name="Gao L."/>
            <person name="Zhang X."/>
            <person name="Wang H."/>
            <person name="Yang Z."/>
            <person name="Liu X."/>
            <person name="Jiang W."/>
            <person name="Mao L."/>
            <person name="Kong X."/>
            <person name="Jiao Y."/>
            <person name="Jia J."/>
        </authorList>
    </citation>
    <scope>NUCLEOTIDE SEQUENCE [LARGE SCALE GENOMIC DNA]</scope>
    <source>
        <strain evidence="2">cv. AL8/78</strain>
    </source>
</reference>
<reference evidence="1" key="4">
    <citation type="submission" date="2019-03" db="UniProtKB">
        <authorList>
            <consortium name="EnsemblPlants"/>
        </authorList>
    </citation>
    <scope>IDENTIFICATION</scope>
</reference>